<dbReference type="InterPro" id="IPR015590">
    <property type="entry name" value="Aldehyde_DH_dom"/>
</dbReference>
<feature type="domain" description="Aldehyde dehydrogenase" evidence="2">
    <location>
        <begin position="2"/>
        <end position="77"/>
    </location>
</feature>
<dbReference type="PROSITE" id="PS00070">
    <property type="entry name" value="ALDEHYDE_DEHYDR_CYS"/>
    <property type="match status" value="1"/>
</dbReference>
<accession>A0ABW9J1A3</accession>
<keyword evidence="4" id="KW-1185">Reference proteome</keyword>
<dbReference type="InterPro" id="IPR016161">
    <property type="entry name" value="Ald_DH/histidinol_DH"/>
</dbReference>
<organism evidence="3 4">
    <name type="scientific">Streptomyces galilaeus</name>
    <dbReference type="NCBI Taxonomy" id="33899"/>
    <lineage>
        <taxon>Bacteria</taxon>
        <taxon>Bacillati</taxon>
        <taxon>Actinomycetota</taxon>
        <taxon>Actinomycetes</taxon>
        <taxon>Kitasatosporales</taxon>
        <taxon>Streptomycetaceae</taxon>
        <taxon>Streptomyces</taxon>
    </lineage>
</organism>
<feature type="non-terminal residue" evidence="3">
    <location>
        <position position="84"/>
    </location>
</feature>
<comment type="caution">
    <text evidence="3">The sequence shown here is derived from an EMBL/GenBank/DDBJ whole genome shotgun (WGS) entry which is preliminary data.</text>
</comment>
<name>A0ABW9J1A3_STRGJ</name>
<gene>
    <name evidence="3" type="ORF">ACKI1S_49125</name>
</gene>
<dbReference type="EMBL" id="JBJVNE010000591">
    <property type="protein sequence ID" value="MFM9653922.1"/>
    <property type="molecule type" value="Genomic_DNA"/>
</dbReference>
<dbReference type="RefSeq" id="WP_409098160.1">
    <property type="nucleotide sequence ID" value="NZ_JBJVNE010000591.1"/>
</dbReference>
<dbReference type="Proteomes" id="UP001631993">
    <property type="component" value="Unassembled WGS sequence"/>
</dbReference>
<evidence type="ECO:0000313" key="3">
    <source>
        <dbReference type="EMBL" id="MFM9653922.1"/>
    </source>
</evidence>
<evidence type="ECO:0000259" key="2">
    <source>
        <dbReference type="Pfam" id="PF00171"/>
    </source>
</evidence>
<proteinExistence type="predicted"/>
<dbReference type="InterPro" id="IPR016163">
    <property type="entry name" value="Ald_DH_C"/>
</dbReference>
<evidence type="ECO:0000256" key="1">
    <source>
        <dbReference type="ARBA" id="ARBA00023002"/>
    </source>
</evidence>
<reference evidence="3 4" key="1">
    <citation type="submission" date="2024-12" db="EMBL/GenBank/DDBJ databases">
        <title>Forecasting of Potato common scab and diversities of Pathogenic streptomyces spp. in china.</title>
        <authorList>
            <person name="Handique U."/>
            <person name="Wu J."/>
        </authorList>
    </citation>
    <scope>NUCLEOTIDE SEQUENCE [LARGE SCALE GENOMIC DNA]</scope>
    <source>
        <strain evidence="3 4">ZRIMU1585</strain>
    </source>
</reference>
<sequence length="84" mass="8769">AFGKFINAGQTCIAPDYVLAPRAQVGALAEAIIAEARRMFPAAGNNADYTSMVTERHRRRLADAVAAAQAAGARVLSHDAEAAT</sequence>
<dbReference type="SUPFAM" id="SSF53720">
    <property type="entry name" value="ALDH-like"/>
    <property type="match status" value="1"/>
</dbReference>
<feature type="non-terminal residue" evidence="3">
    <location>
        <position position="1"/>
    </location>
</feature>
<dbReference type="Pfam" id="PF00171">
    <property type="entry name" value="Aldedh"/>
    <property type="match status" value="1"/>
</dbReference>
<keyword evidence="1" id="KW-0560">Oxidoreductase</keyword>
<dbReference type="Gene3D" id="3.40.309.10">
    <property type="entry name" value="Aldehyde Dehydrogenase, Chain A, domain 2"/>
    <property type="match status" value="1"/>
</dbReference>
<protein>
    <submittedName>
        <fullName evidence="3">Aldehyde dehydrogenase family protein</fullName>
    </submittedName>
</protein>
<dbReference type="InterPro" id="IPR016160">
    <property type="entry name" value="Ald_DH_CS_CYS"/>
</dbReference>
<evidence type="ECO:0000313" key="4">
    <source>
        <dbReference type="Proteomes" id="UP001631993"/>
    </source>
</evidence>